<dbReference type="HAMAP" id="MF_01470">
    <property type="entry name" value="Cas1"/>
    <property type="match status" value="1"/>
</dbReference>
<dbReference type="NCBIfam" id="TIGR00287">
    <property type="entry name" value="cas1"/>
    <property type="match status" value="1"/>
</dbReference>
<keyword evidence="6 9" id="KW-0051">Antiviral defense</keyword>
<dbReference type="EMBL" id="FNVO01000005">
    <property type="protein sequence ID" value="SEG48482.1"/>
    <property type="molecule type" value="Genomic_DNA"/>
</dbReference>
<comment type="similarity">
    <text evidence="9">Belongs to the CRISPR-associated endonuclease Cas1 family.</text>
</comment>
<dbReference type="GO" id="GO:0016787">
    <property type="term" value="F:hydrolase activity"/>
    <property type="evidence" value="ECO:0007669"/>
    <property type="project" value="UniProtKB-KW"/>
</dbReference>
<evidence type="ECO:0000256" key="6">
    <source>
        <dbReference type="ARBA" id="ARBA00023118"/>
    </source>
</evidence>
<dbReference type="EC" id="3.1.-.-" evidence="9"/>
<comment type="function">
    <text evidence="9">CRISPR (clustered regularly interspaced short palindromic repeat), is an adaptive immune system that provides protection against mobile genetic elements (viruses, transposable elements and conjugative plasmids). CRISPR clusters contain spacers, sequences complementary to antecedent mobile elements, and target invading nucleic acids. CRISPR clusters are transcribed and processed into CRISPR RNA (crRNA). Acts as a dsDNA endonuclease. Involved in the integration of spacer DNA into the CRISPR cassette.</text>
</comment>
<dbReference type="Pfam" id="PF01867">
    <property type="entry name" value="Cas_Cas1"/>
    <property type="match status" value="1"/>
</dbReference>
<evidence type="ECO:0000256" key="7">
    <source>
        <dbReference type="ARBA" id="ARBA00023125"/>
    </source>
</evidence>
<evidence type="ECO:0000256" key="2">
    <source>
        <dbReference type="ARBA" id="ARBA00022723"/>
    </source>
</evidence>
<evidence type="ECO:0000256" key="3">
    <source>
        <dbReference type="ARBA" id="ARBA00022759"/>
    </source>
</evidence>
<feature type="binding site" evidence="9">
    <location>
        <position position="217"/>
    </location>
    <ligand>
        <name>Mn(2+)</name>
        <dbReference type="ChEBI" id="CHEBI:29035"/>
    </ligand>
</feature>
<dbReference type="InterPro" id="IPR019858">
    <property type="entry name" value="CRISPR-assoc_Cas1_HMARI/TNEAP"/>
</dbReference>
<dbReference type="GO" id="GO:0051607">
    <property type="term" value="P:defense response to virus"/>
    <property type="evidence" value="ECO:0007669"/>
    <property type="project" value="UniProtKB-UniRule"/>
</dbReference>
<feature type="binding site" evidence="9">
    <location>
        <position position="152"/>
    </location>
    <ligand>
        <name>Mn(2+)</name>
        <dbReference type="ChEBI" id="CHEBI:29035"/>
    </ligand>
</feature>
<dbReference type="InterPro" id="IPR042211">
    <property type="entry name" value="CRISPR-assoc_Cas1_N"/>
</dbReference>
<evidence type="ECO:0000256" key="8">
    <source>
        <dbReference type="ARBA" id="ARBA00023211"/>
    </source>
</evidence>
<evidence type="ECO:0000256" key="9">
    <source>
        <dbReference type="HAMAP-Rule" id="MF_01470"/>
    </source>
</evidence>
<keyword evidence="8 9" id="KW-0464">Manganese</keyword>
<dbReference type="Proteomes" id="UP000236723">
    <property type="component" value="Unassembled WGS sequence"/>
</dbReference>
<protein>
    <recommendedName>
        <fullName evidence="9">CRISPR-associated endonuclease Cas1</fullName>
        <ecNumber evidence="9">3.1.-.-</ecNumber>
    </recommendedName>
</protein>
<keyword evidence="1 9" id="KW-0540">Nuclease</keyword>
<gene>
    <name evidence="9" type="primary">cas1</name>
    <name evidence="10" type="ORF">SAMN04489712_105478</name>
</gene>
<dbReference type="AlphaFoldDB" id="A0A1H6AJA1"/>
<comment type="cofactor">
    <cofactor evidence="9">
        <name>Mg(2+)</name>
        <dbReference type="ChEBI" id="CHEBI:18420"/>
    </cofactor>
    <cofactor evidence="9">
        <name>Mn(2+)</name>
        <dbReference type="ChEBI" id="CHEBI:29035"/>
    </cofactor>
</comment>
<dbReference type="Gene3D" id="1.20.120.920">
    <property type="entry name" value="CRISPR-associated endonuclease Cas1, C-terminal domain"/>
    <property type="match status" value="1"/>
</dbReference>
<sequence>MPAAGRTYWLTTPCRIRRKDQSLLIERESGGNVHIPITDVRDIVACEPVDVNTAVVSLLNRHRISIHLLGHYGDYAGSLLTSDTSTSGETVLAQARVAMDEEAGLQIARDLVLATAFNIRRVIDRDLLKTPYEVLQKSAAAATGQAGLMGAEGIYRRSAWDVLDTKLPAWLQLNGRSRRPPANAGNAFISYTNGITYARVLTALRLTPLHTGIGFLHSTMERQRHTLVLDLAEVFKPLFAERLLLRLSNRGQLKPHHFDTGTNHAMLSEAGRKLVVQTIRDELGVTVHHRTLGRKVAYEELLYLEALRLTRRLLEGTPYKPFRIWW</sequence>
<reference evidence="11" key="1">
    <citation type="submission" date="2016-10" db="EMBL/GenBank/DDBJ databases">
        <authorList>
            <person name="Varghese N."/>
            <person name="Submissions S."/>
        </authorList>
    </citation>
    <scope>NUCLEOTIDE SEQUENCE [LARGE SCALE GENOMIC DNA]</scope>
    <source>
        <strain evidence="11">DSM 43163</strain>
    </source>
</reference>
<evidence type="ECO:0000313" key="10">
    <source>
        <dbReference type="EMBL" id="SEG48482.1"/>
    </source>
</evidence>
<keyword evidence="11" id="KW-1185">Reference proteome</keyword>
<dbReference type="Gene3D" id="3.100.10.20">
    <property type="entry name" value="CRISPR-associated endonuclease Cas1, N-terminal domain"/>
    <property type="match status" value="1"/>
</dbReference>
<evidence type="ECO:0000313" key="11">
    <source>
        <dbReference type="Proteomes" id="UP000236723"/>
    </source>
</evidence>
<dbReference type="GO" id="GO:0004520">
    <property type="term" value="F:DNA endonuclease activity"/>
    <property type="evidence" value="ECO:0007669"/>
    <property type="project" value="InterPro"/>
</dbReference>
<dbReference type="PANTHER" id="PTHR43219:SF2">
    <property type="entry name" value="CRISPR-ASSOCIATED ENDONUCLEASE CAS1"/>
    <property type="match status" value="1"/>
</dbReference>
<dbReference type="OrthoDB" id="1550386at2"/>
<organism evidence="10 11">
    <name type="scientific">Thermomonospora echinospora</name>
    <dbReference type="NCBI Taxonomy" id="1992"/>
    <lineage>
        <taxon>Bacteria</taxon>
        <taxon>Bacillati</taxon>
        <taxon>Actinomycetota</taxon>
        <taxon>Actinomycetes</taxon>
        <taxon>Streptosporangiales</taxon>
        <taxon>Thermomonosporaceae</taxon>
        <taxon>Thermomonospora</taxon>
    </lineage>
</organism>
<comment type="subunit">
    <text evidence="9">Homodimer, forms a heterotetramer with a Cas2 homodimer.</text>
</comment>
<evidence type="ECO:0000256" key="4">
    <source>
        <dbReference type="ARBA" id="ARBA00022801"/>
    </source>
</evidence>
<dbReference type="GO" id="GO:0003677">
    <property type="term" value="F:DNA binding"/>
    <property type="evidence" value="ECO:0007669"/>
    <property type="project" value="UniProtKB-KW"/>
</dbReference>
<dbReference type="GO" id="GO:0043571">
    <property type="term" value="P:maintenance of CRISPR repeat elements"/>
    <property type="evidence" value="ECO:0007669"/>
    <property type="project" value="UniProtKB-UniRule"/>
</dbReference>
<dbReference type="PANTHER" id="PTHR43219">
    <property type="entry name" value="CRISPR-ASSOCIATED ENDONUCLEASE CAS1"/>
    <property type="match status" value="1"/>
</dbReference>
<dbReference type="InterPro" id="IPR042206">
    <property type="entry name" value="CRISPR-assoc_Cas1_C"/>
</dbReference>
<evidence type="ECO:0000256" key="5">
    <source>
        <dbReference type="ARBA" id="ARBA00022842"/>
    </source>
</evidence>
<keyword evidence="7 9" id="KW-0238">DNA-binding</keyword>
<accession>A0A1H6AJA1</accession>
<dbReference type="GO" id="GO:0046872">
    <property type="term" value="F:metal ion binding"/>
    <property type="evidence" value="ECO:0007669"/>
    <property type="project" value="UniProtKB-UniRule"/>
</dbReference>
<keyword evidence="5 9" id="KW-0460">Magnesium</keyword>
<proteinExistence type="inferred from homology"/>
<keyword evidence="2 9" id="KW-0479">Metal-binding</keyword>
<keyword evidence="4 9" id="KW-0378">Hydrolase</keyword>
<dbReference type="InterPro" id="IPR002729">
    <property type="entry name" value="CRISPR-assoc_Cas1"/>
</dbReference>
<feature type="binding site" evidence="9">
    <location>
        <position position="233"/>
    </location>
    <ligand>
        <name>Mn(2+)</name>
        <dbReference type="ChEBI" id="CHEBI:29035"/>
    </ligand>
</feature>
<keyword evidence="3 9" id="KW-0255">Endonuclease</keyword>
<name>A0A1H6AJA1_9ACTN</name>
<evidence type="ECO:0000256" key="1">
    <source>
        <dbReference type="ARBA" id="ARBA00022722"/>
    </source>
</evidence>